<dbReference type="GO" id="GO:0005615">
    <property type="term" value="C:extracellular space"/>
    <property type="evidence" value="ECO:0007669"/>
    <property type="project" value="TreeGrafter"/>
</dbReference>
<evidence type="ECO:0000259" key="13">
    <source>
        <dbReference type="PROSITE" id="PS51352"/>
    </source>
</evidence>
<dbReference type="InterPro" id="IPR036774">
    <property type="entry name" value="ERV/ALR_sulphydryl_oxid_sf"/>
</dbReference>
<dbReference type="InterPro" id="IPR036249">
    <property type="entry name" value="Thioredoxin-like_sf"/>
</dbReference>
<accession>A0AAV2MQ37</accession>
<gene>
    <name evidence="14" type="ORF">KC01_LOCUS41392</name>
</gene>
<evidence type="ECO:0000256" key="7">
    <source>
        <dbReference type="ARBA" id="ARBA00023157"/>
    </source>
</evidence>
<keyword evidence="10" id="KW-0812">Transmembrane</keyword>
<keyword evidence="5 10" id="KW-0274">FAD</keyword>
<dbReference type="FunFam" id="3.40.30.10:FF:000080">
    <property type="entry name" value="Sulfhydryl oxidase"/>
    <property type="match status" value="1"/>
</dbReference>
<dbReference type="InterPro" id="IPR039798">
    <property type="entry name" value="Sulfhydryl_oxidase"/>
</dbReference>
<dbReference type="PANTHER" id="PTHR22897:SF7">
    <property type="entry name" value="SULFHYDRYL OXIDASE 2"/>
    <property type="match status" value="1"/>
</dbReference>
<proteinExistence type="inferred from homology"/>
<feature type="transmembrane region" description="Helical" evidence="10">
    <location>
        <begin position="684"/>
        <end position="701"/>
    </location>
</feature>
<evidence type="ECO:0000256" key="4">
    <source>
        <dbReference type="ARBA" id="ARBA00022729"/>
    </source>
</evidence>
<keyword evidence="10" id="KW-1133">Transmembrane helix</keyword>
<evidence type="ECO:0000256" key="8">
    <source>
        <dbReference type="ARBA" id="ARBA00023180"/>
    </source>
</evidence>
<comment type="function">
    <text evidence="10">Catalyzes the oxidation of sulfhydryl groups in peptide and protein thiols to disulfides with the reduction of oxygen to hydrogen peroxide.</text>
</comment>
<dbReference type="FunFam" id="1.20.120.310:FF:000001">
    <property type="entry name" value="Sulfhydryl oxidase"/>
    <property type="match status" value="1"/>
</dbReference>
<comment type="similarity">
    <text evidence="2 10">Belongs to the quiescin-sulfhydryl oxidase (QSOX) family.</text>
</comment>
<evidence type="ECO:0000313" key="15">
    <source>
        <dbReference type="Proteomes" id="UP001497482"/>
    </source>
</evidence>
<dbReference type="Pfam" id="PF04777">
    <property type="entry name" value="Evr1_Alr"/>
    <property type="match status" value="1"/>
</dbReference>
<dbReference type="CDD" id="cd02992">
    <property type="entry name" value="PDI_a_QSOX"/>
    <property type="match status" value="1"/>
</dbReference>
<reference evidence="14 15" key="1">
    <citation type="submission" date="2024-04" db="EMBL/GenBank/DDBJ databases">
        <authorList>
            <person name="Waldvogel A.-M."/>
            <person name="Schoenle A."/>
        </authorList>
    </citation>
    <scope>NUCLEOTIDE SEQUENCE [LARGE SCALE GENOMIC DNA]</scope>
</reference>
<feature type="domain" description="ERV/ALR sulfhydryl oxidase" evidence="12">
    <location>
        <begin position="404"/>
        <end position="514"/>
    </location>
</feature>
<dbReference type="FunFam" id="3.40.30.10:FF:000073">
    <property type="entry name" value="Sulfhydryl oxidase"/>
    <property type="match status" value="1"/>
</dbReference>
<comment type="cofactor">
    <cofactor evidence="1 10">
        <name>FAD</name>
        <dbReference type="ChEBI" id="CHEBI:57692"/>
    </cofactor>
</comment>
<dbReference type="SUPFAM" id="SSF52833">
    <property type="entry name" value="Thioredoxin-like"/>
    <property type="match status" value="1"/>
</dbReference>
<evidence type="ECO:0000256" key="5">
    <source>
        <dbReference type="ARBA" id="ARBA00022827"/>
    </source>
</evidence>
<dbReference type="GO" id="GO:0003756">
    <property type="term" value="F:protein disulfide isomerase activity"/>
    <property type="evidence" value="ECO:0007669"/>
    <property type="project" value="TreeGrafter"/>
</dbReference>
<dbReference type="InterPro" id="IPR041269">
    <property type="entry name" value="QSOX_Trx1"/>
</dbReference>
<organism evidence="14 15">
    <name type="scientific">Knipowitschia caucasica</name>
    <name type="common">Caucasian dwarf goby</name>
    <name type="synonym">Pomatoschistus caucasicus</name>
    <dbReference type="NCBI Taxonomy" id="637954"/>
    <lineage>
        <taxon>Eukaryota</taxon>
        <taxon>Metazoa</taxon>
        <taxon>Chordata</taxon>
        <taxon>Craniata</taxon>
        <taxon>Vertebrata</taxon>
        <taxon>Euteleostomi</taxon>
        <taxon>Actinopterygii</taxon>
        <taxon>Neopterygii</taxon>
        <taxon>Teleostei</taxon>
        <taxon>Neoteleostei</taxon>
        <taxon>Acanthomorphata</taxon>
        <taxon>Gobiaria</taxon>
        <taxon>Gobiiformes</taxon>
        <taxon>Gobioidei</taxon>
        <taxon>Gobiidae</taxon>
        <taxon>Gobiinae</taxon>
        <taxon>Knipowitschia</taxon>
    </lineage>
</organism>
<feature type="chain" id="PRO_5043785736" description="Sulfhydryl oxidase" evidence="11">
    <location>
        <begin position="30"/>
        <end position="717"/>
    </location>
</feature>
<feature type="signal peptide" evidence="11">
    <location>
        <begin position="1"/>
        <end position="29"/>
    </location>
</feature>
<evidence type="ECO:0000313" key="14">
    <source>
        <dbReference type="EMBL" id="CAL1615435.1"/>
    </source>
</evidence>
<dbReference type="GO" id="GO:0000139">
    <property type="term" value="C:Golgi membrane"/>
    <property type="evidence" value="ECO:0007669"/>
    <property type="project" value="TreeGrafter"/>
</dbReference>
<dbReference type="EMBL" id="OZ035831">
    <property type="protein sequence ID" value="CAL1615435.1"/>
    <property type="molecule type" value="Genomic_DNA"/>
</dbReference>
<keyword evidence="4 11" id="KW-0732">Signal</keyword>
<dbReference type="PROSITE" id="PS51324">
    <property type="entry name" value="ERV_ALR"/>
    <property type="match status" value="1"/>
</dbReference>
<keyword evidence="6 10" id="KW-0560">Oxidoreductase</keyword>
<dbReference type="EC" id="1.8.3.2" evidence="10"/>
<dbReference type="InterPro" id="IPR042568">
    <property type="entry name" value="QSOX_FAD-bd_sf"/>
</dbReference>
<dbReference type="AlphaFoldDB" id="A0AAV2MQ37"/>
<protein>
    <recommendedName>
        <fullName evidence="10">Sulfhydryl oxidase</fullName>
        <ecNumber evidence="10">1.8.3.2</ecNumber>
    </recommendedName>
</protein>
<dbReference type="GO" id="GO:0006457">
    <property type="term" value="P:protein folding"/>
    <property type="evidence" value="ECO:0007669"/>
    <property type="project" value="TreeGrafter"/>
</dbReference>
<dbReference type="Proteomes" id="UP001497482">
    <property type="component" value="Chromosome 9"/>
</dbReference>
<dbReference type="FunFam" id="1.20.120.1960:FF:000001">
    <property type="entry name" value="Sulfhydryl oxidase"/>
    <property type="match status" value="1"/>
</dbReference>
<dbReference type="Pfam" id="PF18371">
    <property type="entry name" value="FAD_SOX"/>
    <property type="match status" value="1"/>
</dbReference>
<dbReference type="Pfam" id="PF18108">
    <property type="entry name" value="QSOX_Trx1"/>
    <property type="match status" value="1"/>
</dbReference>
<evidence type="ECO:0000256" key="3">
    <source>
        <dbReference type="ARBA" id="ARBA00022630"/>
    </source>
</evidence>
<evidence type="ECO:0000256" key="6">
    <source>
        <dbReference type="ARBA" id="ARBA00023002"/>
    </source>
</evidence>
<evidence type="ECO:0000256" key="10">
    <source>
        <dbReference type="RuleBase" id="RU371123"/>
    </source>
</evidence>
<keyword evidence="3 10" id="KW-0285">Flavoprotein</keyword>
<dbReference type="SUPFAM" id="SSF69000">
    <property type="entry name" value="FAD-dependent thiol oxidase"/>
    <property type="match status" value="1"/>
</dbReference>
<dbReference type="InterPro" id="IPR013766">
    <property type="entry name" value="Thioredoxin_domain"/>
</dbReference>
<keyword evidence="10" id="KW-0472">Membrane</keyword>
<dbReference type="InterPro" id="IPR017905">
    <property type="entry name" value="ERV/ALR_sulphydryl_oxidase"/>
</dbReference>
<comment type="catalytic activity">
    <reaction evidence="9 10">
        <text>2 R'C(R)SH + O2 = R'C(R)S-S(R)CR' + H2O2</text>
        <dbReference type="Rhea" id="RHEA:17357"/>
        <dbReference type="ChEBI" id="CHEBI:15379"/>
        <dbReference type="ChEBI" id="CHEBI:16240"/>
        <dbReference type="ChEBI" id="CHEBI:16520"/>
        <dbReference type="ChEBI" id="CHEBI:17412"/>
        <dbReference type="EC" id="1.8.3.2"/>
    </reaction>
</comment>
<keyword evidence="8" id="KW-0325">Glycoprotein</keyword>
<evidence type="ECO:0000256" key="1">
    <source>
        <dbReference type="ARBA" id="ARBA00001974"/>
    </source>
</evidence>
<evidence type="ECO:0000256" key="11">
    <source>
        <dbReference type="SAM" id="SignalP"/>
    </source>
</evidence>
<dbReference type="PANTHER" id="PTHR22897">
    <property type="entry name" value="QUIESCIN Q6-RELATED SULFHYDRYL OXIDASE"/>
    <property type="match status" value="1"/>
</dbReference>
<keyword evidence="7" id="KW-1015">Disulfide bond</keyword>
<evidence type="ECO:0000256" key="2">
    <source>
        <dbReference type="ARBA" id="ARBA00006041"/>
    </source>
</evidence>
<dbReference type="InterPro" id="IPR040986">
    <property type="entry name" value="QSOX_FAD-bd_dom"/>
</dbReference>
<evidence type="ECO:0000259" key="12">
    <source>
        <dbReference type="PROSITE" id="PS51324"/>
    </source>
</evidence>
<keyword evidence="15" id="KW-1185">Reference proteome</keyword>
<sequence>MAAAERVMPRWLLWLHSAVLLTLVPPVECAATRLYTEQDPLVILTKDSLRATLTDSSSAWLVQFYSSWCGHCIQYSGTWKALARDVKDWQGAIGVAVFDCALEDNFDLCRDYGIKFYPTFKYFKAHSGAAERGTIYRGGDREIPSVRQLMVNILQNHTREERPEQCPELRTYNSVELLPLLGLRSDHYTALIIEEPQSYTGREVILDLLQYSGVVVRRAVSSDRPLVDVLGIKELPTVHLLQPNSSHHTVHTEKRLRFFFTSLLRSLPGVQRKIHTNSSVLNPHKGALSDQSTQPPWRDFDRSLVYAADLESALHYLFRVELASHRSLEGEELRTFKDLVTLLAKLYPGGGAVVKLMETLSDWLLSLPLQKIPYQAVLDLVDNKMKISGVFLGSQMRWVGCQGSAPGLRGYPCALWTLFHLLSVRRQAAPFALQHTALEAEAAPVINVMRRYIRTFFGCEECGKNFEEAALSDSVAEIKSPEEEVMWLWDQHNQVNDRLAGSLSDDPRFPKGAWPPPSLCASCHDEERGLHAFNRQQVLQFLLHHYSDANLSHKYTVEADVNLEQVNVGQEQVASKELGHKEVGSEKVGENDVNKNLSEDNGQVFPGLIKDHSKNENGLNMDGSKNVNGLNKADIKNLVDKLVGHLKPEEGAVVEEGEKTGSSGDHANRTLALGFTSVDMSLCLLLYVGSCVFLMLLFFFFRVRSRRWRLRPPKLAV</sequence>
<dbReference type="PROSITE" id="PS51352">
    <property type="entry name" value="THIOREDOXIN_2"/>
    <property type="match status" value="1"/>
</dbReference>
<dbReference type="GO" id="GO:0016971">
    <property type="term" value="F:flavin-dependent sulfhydryl oxidase activity"/>
    <property type="evidence" value="ECO:0007669"/>
    <property type="project" value="InterPro"/>
</dbReference>
<dbReference type="Gene3D" id="1.20.120.1960">
    <property type="entry name" value="QSOX sulfhydryl oxidase domain"/>
    <property type="match status" value="1"/>
</dbReference>
<feature type="domain" description="Thioredoxin" evidence="13">
    <location>
        <begin position="12"/>
        <end position="155"/>
    </location>
</feature>
<evidence type="ECO:0000256" key="9">
    <source>
        <dbReference type="ARBA" id="ARBA00048864"/>
    </source>
</evidence>
<name>A0AAV2MQ37_KNICA</name>
<dbReference type="Gene3D" id="1.20.120.310">
    <property type="entry name" value="ERV/ALR sulfhydryl oxidase domain"/>
    <property type="match status" value="1"/>
</dbReference>
<dbReference type="Gene3D" id="3.40.30.10">
    <property type="entry name" value="Glutaredoxin"/>
    <property type="match status" value="2"/>
</dbReference>
<dbReference type="Pfam" id="PF00085">
    <property type="entry name" value="Thioredoxin"/>
    <property type="match status" value="1"/>
</dbReference>